<dbReference type="SUPFAM" id="SSF50882">
    <property type="entry name" value="beta-Barrel protease inhibitors"/>
    <property type="match status" value="1"/>
</dbReference>
<protein>
    <recommendedName>
        <fullName evidence="4">Staphostatin B</fullName>
    </recommendedName>
    <alternativeName>
        <fullName evidence="10">Staphylococcal cysteine protease B inhibitor</fullName>
    </alternativeName>
</protein>
<keyword evidence="8" id="KW-0843">Virulence</keyword>
<evidence type="ECO:0000256" key="2">
    <source>
        <dbReference type="ARBA" id="ARBA00007877"/>
    </source>
</evidence>
<dbReference type="Gene3D" id="2.40.310.10">
    <property type="entry name" value="beta-Barrel protease inhibitors"/>
    <property type="match status" value="1"/>
</dbReference>
<gene>
    <name evidence="12" type="primary">sspC</name>
    <name evidence="12" type="ORF">HMPREF0769_12737</name>
</gene>
<comment type="caution">
    <text evidence="12">The sequence shown here is derived from an EMBL/GenBank/DDBJ whole genome shotgun (WGS) entry which is preliminary data.</text>
</comment>
<evidence type="ECO:0000256" key="7">
    <source>
        <dbReference type="ARBA" id="ARBA00022704"/>
    </source>
</evidence>
<evidence type="ECO:0000256" key="4">
    <source>
        <dbReference type="ARBA" id="ARBA00014746"/>
    </source>
</evidence>
<dbReference type="MEROPS" id="I57.001"/>
<name>A0A0E1XH77_STAAU</name>
<dbReference type="InterPro" id="IPR037296">
    <property type="entry name" value="Staphostatin_A/B"/>
</dbReference>
<comment type="subunit">
    <text evidence="3">Forms a stable non-covalent complex with prematurely activated/folded SspB.</text>
</comment>
<dbReference type="InterPro" id="IPR016085">
    <property type="entry name" value="Protease_inh_B-barrel_dom"/>
</dbReference>
<dbReference type="SMR" id="A0A0E1XH77"/>
<keyword evidence="6" id="KW-0646">Protease inhibitor</keyword>
<comment type="similarity">
    <text evidence="2">Belongs to the protease inhibitor I57 (SspC) family.</text>
</comment>
<evidence type="ECO:0000313" key="12">
    <source>
        <dbReference type="EMBL" id="EFH95116.1"/>
    </source>
</evidence>
<proteinExistence type="inferred from homology"/>
<evidence type="ECO:0000256" key="1">
    <source>
        <dbReference type="ARBA" id="ARBA00004496"/>
    </source>
</evidence>
<evidence type="ECO:0000256" key="8">
    <source>
        <dbReference type="ARBA" id="ARBA00023026"/>
    </source>
</evidence>
<evidence type="ECO:0000259" key="11">
    <source>
        <dbReference type="Pfam" id="PF09023"/>
    </source>
</evidence>
<keyword evidence="7" id="KW-0789">Thiol protease inhibitor</keyword>
<comment type="subcellular location">
    <subcellularLocation>
        <location evidence="1">Cytoplasm</location>
    </subcellularLocation>
</comment>
<dbReference type="InterPro" id="IPR015113">
    <property type="entry name" value="Staphostatin_B"/>
</dbReference>
<sequence length="109" mass="12916">MYQLQFINLVYDTTKLTHLEQTNINLFIGNWSNHQLQKSICIRHGDDTSHNQYHILFIDTAHQRIKFSSFDNEEIIYILDYDDTQHILMQTSSKQGIGTSRPIVYERLV</sequence>
<dbReference type="AlphaFoldDB" id="A0A0E1XH77"/>
<reference evidence="12 13" key="1">
    <citation type="submission" date="2010-05" db="EMBL/GenBank/DDBJ databases">
        <authorList>
            <person name="Muzny D."/>
            <person name="Qin X."/>
            <person name="Buhay C."/>
            <person name="Dugan-Rocha S."/>
            <person name="Ding Y."/>
            <person name="Chen G."/>
            <person name="Hawes A."/>
            <person name="Holder M."/>
            <person name="Jhangiani S."/>
            <person name="Johnson A."/>
            <person name="Khan Z."/>
            <person name="Li Z."/>
            <person name="Liu W."/>
            <person name="Liu X."/>
            <person name="Perez L."/>
            <person name="Shen H."/>
            <person name="Wang Q."/>
            <person name="Watt J."/>
            <person name="Xi L."/>
            <person name="Xin Y."/>
            <person name="Zhou J."/>
            <person name="Deng J."/>
            <person name="Jiang H."/>
            <person name="Liu Y."/>
            <person name="Qu J."/>
            <person name="Song X.-Z."/>
            <person name="Zhang L."/>
            <person name="Villasana D."/>
            <person name="Johnson A."/>
            <person name="Liu J."/>
            <person name="Liyanage D."/>
            <person name="Lorensuhewa L."/>
            <person name="Robinson T."/>
            <person name="Song A."/>
            <person name="Song B.-B."/>
            <person name="Dinh H."/>
            <person name="Thornton R."/>
            <person name="Coyle M."/>
            <person name="Francisco L."/>
            <person name="Jackson L."/>
            <person name="Javaid M."/>
            <person name="Korchina V."/>
            <person name="Kovar C."/>
            <person name="Mata R."/>
            <person name="Mathew T."/>
            <person name="Ngo R."/>
            <person name="Nguyen L."/>
            <person name="Nguyen N."/>
            <person name="Okwuonu G."/>
            <person name="Ongeri F."/>
            <person name="Pham C."/>
            <person name="Simmons D."/>
            <person name="Wilczek-Boney K."/>
            <person name="Hale W."/>
            <person name="Jakkamsetti A."/>
            <person name="Pham P."/>
            <person name="Ruth R."/>
            <person name="San Lucas F."/>
            <person name="Warren J."/>
            <person name="Zhang J."/>
            <person name="Zhao Z."/>
            <person name="Zhou C."/>
            <person name="Zhu D."/>
            <person name="Lee S."/>
            <person name="Bess C."/>
            <person name="Blankenburg K."/>
            <person name="Forbes L."/>
            <person name="Fu Q."/>
            <person name="Gubbala S."/>
            <person name="Hirani K."/>
            <person name="Jayaseelan J.C."/>
            <person name="Lara F."/>
            <person name="Munidasa M."/>
            <person name="Palculict T."/>
            <person name="Patil S."/>
            <person name="Pu L.-L."/>
            <person name="Saada N."/>
            <person name="Tang L."/>
            <person name="Weissenberger G."/>
            <person name="Zhu Y."/>
            <person name="Hemphill L."/>
            <person name="Shang Y."/>
            <person name="Youmans B."/>
            <person name="Ayvaz T."/>
            <person name="Ross M."/>
            <person name="Santibanez J."/>
            <person name="Aqrawi P."/>
            <person name="Gross S."/>
            <person name="Joshi V."/>
            <person name="Fowler G."/>
            <person name="Nazareth L."/>
            <person name="Reid J."/>
            <person name="Worley K."/>
            <person name="Petrosino J."/>
            <person name="Highlander S."/>
            <person name="Gibbs R."/>
        </authorList>
    </citation>
    <scope>NUCLEOTIDE SEQUENCE [LARGE SCALE GENOMIC DNA]</scope>
    <source>
        <strain evidence="12 13">MN8</strain>
    </source>
</reference>
<dbReference type="Pfam" id="PF09023">
    <property type="entry name" value="Staphostatin_B"/>
    <property type="match status" value="1"/>
</dbReference>
<evidence type="ECO:0000313" key="13">
    <source>
        <dbReference type="Proteomes" id="UP000003455"/>
    </source>
</evidence>
<dbReference type="GO" id="GO:0004869">
    <property type="term" value="F:cysteine-type endopeptidase inhibitor activity"/>
    <property type="evidence" value="ECO:0007669"/>
    <property type="project" value="UniProtKB-KW"/>
</dbReference>
<dbReference type="GO" id="GO:0005737">
    <property type="term" value="C:cytoplasm"/>
    <property type="evidence" value="ECO:0007669"/>
    <property type="project" value="UniProtKB-SubCell"/>
</dbReference>
<evidence type="ECO:0000256" key="6">
    <source>
        <dbReference type="ARBA" id="ARBA00022690"/>
    </source>
</evidence>
<dbReference type="HOGENOM" id="CLU_174854_0_0_9"/>
<organism evidence="12 13">
    <name type="scientific">Staphylococcus aureus subsp. aureus MN8</name>
    <dbReference type="NCBI Taxonomy" id="548470"/>
    <lineage>
        <taxon>Bacteria</taxon>
        <taxon>Bacillati</taxon>
        <taxon>Bacillota</taxon>
        <taxon>Bacilli</taxon>
        <taxon>Bacillales</taxon>
        <taxon>Staphylococcaceae</taxon>
        <taxon>Staphylococcus</taxon>
    </lineage>
</organism>
<accession>A0A0E1XH77</accession>
<dbReference type="EMBL" id="ACJA02000004">
    <property type="protein sequence ID" value="EFH95116.1"/>
    <property type="molecule type" value="Genomic_DNA"/>
</dbReference>
<keyword evidence="5" id="KW-0963">Cytoplasm</keyword>
<evidence type="ECO:0000256" key="5">
    <source>
        <dbReference type="ARBA" id="ARBA00022490"/>
    </source>
</evidence>
<dbReference type="RefSeq" id="WP_000284455.1">
    <property type="nucleotide sequence ID" value="NZ_CM000952.1"/>
</dbReference>
<evidence type="ECO:0000256" key="9">
    <source>
        <dbReference type="ARBA" id="ARBA00025412"/>
    </source>
</evidence>
<evidence type="ECO:0000256" key="3">
    <source>
        <dbReference type="ARBA" id="ARBA00011778"/>
    </source>
</evidence>
<comment type="function">
    <text evidence="9">Specifically inhibits the cysteine protease staphopain B (SspB) by blocking the active site of the enzyme. Probably required to protect cytoplasmic proteins from being degraded by prematurely activated/folded prostaphopain B. Also involved in growth capacity, viability and bacterial morphology.</text>
</comment>
<evidence type="ECO:0000256" key="10">
    <source>
        <dbReference type="ARBA" id="ARBA00030637"/>
    </source>
</evidence>
<feature type="domain" description="Staphostatin B" evidence="11">
    <location>
        <begin position="3"/>
        <end position="107"/>
    </location>
</feature>
<dbReference type="Proteomes" id="UP000003455">
    <property type="component" value="Chromosome"/>
</dbReference>